<dbReference type="Proteomes" id="UP000242164">
    <property type="component" value="Unassembled WGS sequence"/>
</dbReference>
<gene>
    <name evidence="1" type="ORF">BCB44BAC_01537</name>
</gene>
<comment type="caution">
    <text evidence="1">The sequence shown here is derived from an EMBL/GenBank/DDBJ whole genome shotgun (WGS) entry which is preliminary data.</text>
</comment>
<protein>
    <submittedName>
        <fullName evidence="1">Uncharacterized protein</fullName>
    </submittedName>
</protein>
<organism evidence="1 2">
    <name type="scientific">Bacillus cytotoxicus</name>
    <dbReference type="NCBI Taxonomy" id="580165"/>
    <lineage>
        <taxon>Bacteria</taxon>
        <taxon>Bacillati</taxon>
        <taxon>Bacillota</taxon>
        <taxon>Bacilli</taxon>
        <taxon>Bacillales</taxon>
        <taxon>Bacillaceae</taxon>
        <taxon>Bacillus</taxon>
        <taxon>Bacillus cereus group</taxon>
    </lineage>
</organism>
<proteinExistence type="predicted"/>
<reference evidence="1 2" key="1">
    <citation type="submission" date="2016-08" db="EMBL/GenBank/DDBJ databases">
        <authorList>
            <person name="Loux V."/>
            <person name="Rue O."/>
        </authorList>
    </citation>
    <scope>NUCLEOTIDE SEQUENCE [LARGE SCALE GENOMIC DNA]</scope>
    <source>
        <strain evidence="1 2">AFSSA_08CEB44bac</strain>
    </source>
</reference>
<dbReference type="AlphaFoldDB" id="A0AAX2CFA7"/>
<sequence length="35" mass="4113">MIRPPNLHRFIEKKRYIDSDIVVLIDGEIASCEIK</sequence>
<name>A0AAX2CFA7_9BACI</name>
<accession>A0AAX2CFA7</accession>
<evidence type="ECO:0000313" key="2">
    <source>
        <dbReference type="Proteomes" id="UP000242164"/>
    </source>
</evidence>
<dbReference type="EMBL" id="FMIK01000020">
    <property type="protein sequence ID" value="SCL89464.1"/>
    <property type="molecule type" value="Genomic_DNA"/>
</dbReference>
<evidence type="ECO:0000313" key="1">
    <source>
        <dbReference type="EMBL" id="SCL89464.1"/>
    </source>
</evidence>